<feature type="domain" description="Competence protein CoiA nuclease-like" evidence="1">
    <location>
        <begin position="66"/>
        <end position="221"/>
    </location>
</feature>
<dbReference type="OrthoDB" id="3784230at2"/>
<reference evidence="4 5" key="1">
    <citation type="journal article" date="2015" name="Antonie Van Leeuwenhoek">
        <title>Oceanobacillus bengalensis sp. nov., a bacterium isolated from seawater of the Bay of Bengal.</title>
        <authorList>
            <person name="Yongchang O."/>
            <person name="Xiang W."/>
            <person name="Wang G."/>
        </authorList>
    </citation>
    <scope>NUCLEOTIDE SEQUENCE [LARGE SCALE GENOMIC DNA]</scope>
    <source>
        <strain evidence="4 5">MCCC 1K00260</strain>
    </source>
</reference>
<dbReference type="PIRSF" id="PIRSF007487">
    <property type="entry name" value="Competence-induced_CoiA_bac"/>
    <property type="match status" value="1"/>
</dbReference>
<evidence type="ECO:0000313" key="5">
    <source>
        <dbReference type="Proteomes" id="UP000281813"/>
    </source>
</evidence>
<accession>A0A494YVH8</accession>
<gene>
    <name evidence="4" type="ORF">D8M05_14025</name>
</gene>
<proteinExistence type="predicted"/>
<evidence type="ECO:0008006" key="6">
    <source>
        <dbReference type="Google" id="ProtNLM"/>
    </source>
</evidence>
<dbReference type="AlphaFoldDB" id="A0A494YVH8"/>
<organism evidence="4 5">
    <name type="scientific">Oceanobacillus bengalensis</name>
    <dbReference type="NCBI Taxonomy" id="1435466"/>
    <lineage>
        <taxon>Bacteria</taxon>
        <taxon>Bacillati</taxon>
        <taxon>Bacillota</taxon>
        <taxon>Bacilli</taxon>
        <taxon>Bacillales</taxon>
        <taxon>Bacillaceae</taxon>
        <taxon>Oceanobacillus</taxon>
    </lineage>
</organism>
<dbReference type="InterPro" id="IPR010330">
    <property type="entry name" value="CoiA_nuc"/>
</dbReference>
<evidence type="ECO:0000259" key="1">
    <source>
        <dbReference type="Pfam" id="PF06054"/>
    </source>
</evidence>
<feature type="domain" description="Competence protein CoiA-like N-terminal" evidence="2">
    <location>
        <begin position="15"/>
        <end position="60"/>
    </location>
</feature>
<sequence length="397" mass="46029">MLQAKMSNGKLITLANLPRNKIEALRNTAFYCPSCHKPVMMKVGSRMIPHFSHYADRGCLLQAGGEGIYHEQGKLLIYNWLNSQHLDVALEAYLPTIHQRPDILLTINKKKIAIEYQCARIPIEEIRNRNQGYLSAGIIPLWILGEKRFSRKTSTHINIDAFTLQFIHQFSVKHPTQIFYFCPHTLTFIIVQDIVFTGRSSAVGKIRVLNMKEATLPHLFTMIRFARQELFNLWEKEKKRFRTMPSGNARGTELAWRRWLYHRGTNSAYLPSVIYLPTTSQYRIQLSPWNWQSRIYLDVIEKVQVGNTFSSKACEQLLKRQLQPSSLFPLMQSNDNPILSYLSILESLQLIKQVAPSIYKKQIQMMHYKHVEDAVHGDKQLLKQLGVQRGQNGSMIF</sequence>
<feature type="domain" description="Competence protein CoiA C-terminal" evidence="3">
    <location>
        <begin position="234"/>
        <end position="374"/>
    </location>
</feature>
<dbReference type="EMBL" id="RBZO01000023">
    <property type="protein sequence ID" value="RKQ14145.1"/>
    <property type="molecule type" value="Genomic_DNA"/>
</dbReference>
<evidence type="ECO:0000313" key="4">
    <source>
        <dbReference type="EMBL" id="RKQ14145.1"/>
    </source>
</evidence>
<name>A0A494YVH8_9BACI</name>
<dbReference type="Pfam" id="PF25166">
    <property type="entry name" value="CoiA_C"/>
    <property type="match status" value="1"/>
</dbReference>
<dbReference type="InterPro" id="IPR057252">
    <property type="entry name" value="CoiA_C"/>
</dbReference>
<evidence type="ECO:0000259" key="2">
    <source>
        <dbReference type="Pfam" id="PF25164"/>
    </source>
</evidence>
<dbReference type="Pfam" id="PF25164">
    <property type="entry name" value="CoiA_N"/>
    <property type="match status" value="1"/>
</dbReference>
<comment type="caution">
    <text evidence="4">The sequence shown here is derived from an EMBL/GenBank/DDBJ whole genome shotgun (WGS) entry which is preliminary data.</text>
</comment>
<protein>
    <recommendedName>
        <fullName evidence="6">Competence protein CoiA</fullName>
    </recommendedName>
</protein>
<dbReference type="Pfam" id="PF06054">
    <property type="entry name" value="CoiA_nuc"/>
    <property type="match status" value="1"/>
</dbReference>
<keyword evidence="5" id="KW-1185">Reference proteome</keyword>
<dbReference type="InterPro" id="IPR057253">
    <property type="entry name" value="CoiA-like_N"/>
</dbReference>
<dbReference type="RefSeq" id="WP_121132858.1">
    <property type="nucleotide sequence ID" value="NZ_JBHUFK010000064.1"/>
</dbReference>
<dbReference type="Proteomes" id="UP000281813">
    <property type="component" value="Unassembled WGS sequence"/>
</dbReference>
<evidence type="ECO:0000259" key="3">
    <source>
        <dbReference type="Pfam" id="PF25166"/>
    </source>
</evidence>
<dbReference type="InterPro" id="IPR021176">
    <property type="entry name" value="Competence-induced_CoiA"/>
</dbReference>